<feature type="region of interest" description="Disordered" evidence="1">
    <location>
        <begin position="39"/>
        <end position="60"/>
    </location>
</feature>
<name>A0A399R857_9PROT</name>
<protein>
    <submittedName>
        <fullName evidence="2">Uncharacterized protein</fullName>
    </submittedName>
</protein>
<organism evidence="2 3">
    <name type="scientific">Henriciella barbarensis</name>
    <dbReference type="NCBI Taxonomy" id="86342"/>
    <lineage>
        <taxon>Bacteria</taxon>
        <taxon>Pseudomonadati</taxon>
        <taxon>Pseudomonadota</taxon>
        <taxon>Alphaproteobacteria</taxon>
        <taxon>Hyphomonadales</taxon>
        <taxon>Hyphomonadaceae</taxon>
        <taxon>Henriciella</taxon>
    </lineage>
</organism>
<dbReference type="Proteomes" id="UP000265431">
    <property type="component" value="Unassembled WGS sequence"/>
</dbReference>
<keyword evidence="3" id="KW-1185">Reference proteome</keyword>
<sequence length="60" mass="6884">MGQPNPTREASGGKPADCVNVNPEAYTFLPRLDRADPAFDHRWPDHFLHGRRRPDQGMHF</sequence>
<evidence type="ECO:0000313" key="3">
    <source>
        <dbReference type="Proteomes" id="UP000265431"/>
    </source>
</evidence>
<dbReference type="AlphaFoldDB" id="A0A399R857"/>
<gene>
    <name evidence="2" type="ORF">D1224_01000</name>
</gene>
<comment type="caution">
    <text evidence="2">The sequence shown here is derived from an EMBL/GenBank/DDBJ whole genome shotgun (WGS) entry which is preliminary data.</text>
</comment>
<proteinExistence type="predicted"/>
<evidence type="ECO:0000256" key="1">
    <source>
        <dbReference type="SAM" id="MobiDB-lite"/>
    </source>
</evidence>
<evidence type="ECO:0000313" key="2">
    <source>
        <dbReference type="EMBL" id="RIJ26225.1"/>
    </source>
</evidence>
<dbReference type="EMBL" id="QWGB01000003">
    <property type="protein sequence ID" value="RIJ26225.1"/>
    <property type="molecule type" value="Genomic_DNA"/>
</dbReference>
<accession>A0A399R857</accession>
<reference evidence="2 3" key="1">
    <citation type="submission" date="2018-08" db="EMBL/GenBank/DDBJ databases">
        <title>Henriciella mobilis sp. nov., isolated from seawater.</title>
        <authorList>
            <person name="Cheng H."/>
            <person name="Wu Y.-H."/>
            <person name="Xu X.-W."/>
            <person name="Guo L.-L."/>
        </authorList>
    </citation>
    <scope>NUCLEOTIDE SEQUENCE [LARGE SCALE GENOMIC DNA]</scope>
    <source>
        <strain evidence="2 3">CCUG66934</strain>
    </source>
</reference>